<proteinExistence type="inferred from homology"/>
<dbReference type="PANTHER" id="PTHR36929">
    <property type="entry name" value="ATTACHMENT SUBUNIT, PUTATIVE-RELATED"/>
    <property type="match status" value="1"/>
</dbReference>
<dbReference type="Gene3D" id="3.30.530.20">
    <property type="match status" value="1"/>
</dbReference>
<dbReference type="PANTHER" id="PTHR36929:SF5">
    <property type="entry name" value="BLR6751 PROTEIN"/>
    <property type="match status" value="1"/>
</dbReference>
<reference evidence="3" key="1">
    <citation type="submission" date="2013-04" db="EMBL/GenBank/DDBJ databases">
        <authorList>
            <person name="Harkins D.M."/>
            <person name="Durkin A.S."/>
            <person name="Selengut J.D."/>
            <person name="Sanka R."/>
            <person name="DePew J."/>
            <person name="Purushe J."/>
            <person name="Ahmed A."/>
            <person name="van der Linden H."/>
            <person name="Goris M.G.A."/>
            <person name="Hartskeerl R.A."/>
            <person name="Vinetz J.M."/>
            <person name="Sutton G.G."/>
            <person name="Nelson W.C."/>
            <person name="Fouts D.E."/>
        </authorList>
    </citation>
    <scope>NUCLEOTIDE SEQUENCE [LARGE SCALE GENOMIC DNA]</scope>
    <source>
        <strain evidence="3">BUT 6</strain>
    </source>
</reference>
<evidence type="ECO:0000256" key="1">
    <source>
        <dbReference type="ARBA" id="ARBA00006817"/>
    </source>
</evidence>
<protein>
    <recommendedName>
        <fullName evidence="2">Activator of Hsp90 ATPase homologue 1/2-like C-terminal domain-containing protein</fullName>
    </recommendedName>
</protein>
<feature type="domain" description="Activator of Hsp90 ATPase homologue 1/2-like C-terminal" evidence="2">
    <location>
        <begin position="23"/>
        <end position="171"/>
    </location>
</feature>
<comment type="similarity">
    <text evidence="1">Belongs to the AHA1 family.</text>
</comment>
<evidence type="ECO:0000313" key="3">
    <source>
        <dbReference type="EMBL" id="EPG72559.1"/>
    </source>
</evidence>
<dbReference type="STRING" id="1193011.LEP1GSC058_0900"/>
<dbReference type="InterPro" id="IPR013538">
    <property type="entry name" value="ASHA1/2-like_C"/>
</dbReference>
<dbReference type="Proteomes" id="UP000014540">
    <property type="component" value="Unassembled WGS sequence"/>
</dbReference>
<dbReference type="RefSeq" id="WP_016551128.1">
    <property type="nucleotide sequence ID" value="NZ_AKWZ02000011.1"/>
</dbReference>
<comment type="caution">
    <text evidence="3">The sequence shown here is derived from an EMBL/GenBank/DDBJ whole genome shotgun (WGS) entry which is preliminary data.</text>
</comment>
<dbReference type="OrthoDB" id="9803476at2"/>
<name>S3UW55_9LEPT</name>
<dbReference type="InterPro" id="IPR023393">
    <property type="entry name" value="START-like_dom_sf"/>
</dbReference>
<dbReference type="SUPFAM" id="SSF55961">
    <property type="entry name" value="Bet v1-like"/>
    <property type="match status" value="1"/>
</dbReference>
<keyword evidence="4" id="KW-1185">Reference proteome</keyword>
<evidence type="ECO:0000259" key="2">
    <source>
        <dbReference type="Pfam" id="PF08327"/>
    </source>
</evidence>
<sequence>MKERNAVSVKIAERELVLTRIFDAPRELVFRVWTDPKHVVNWWGPNHFTNPVCEMDFRPGGKYRIIMRSPEGVDYPVAGSYLEIVENERIVSTVFVVEHPKEWIEEMRNSIGQDEEANSLDSVVTVTFEDHEKKKTKLTIRSRFESDTVRDGFKKMGMVEGWTQSLERFEDQLSNG</sequence>
<dbReference type="EMBL" id="AKWZ02000011">
    <property type="protein sequence ID" value="EPG72559.1"/>
    <property type="molecule type" value="Genomic_DNA"/>
</dbReference>
<accession>S3UW55</accession>
<dbReference type="Pfam" id="PF08327">
    <property type="entry name" value="AHSA1"/>
    <property type="match status" value="1"/>
</dbReference>
<evidence type="ECO:0000313" key="4">
    <source>
        <dbReference type="Proteomes" id="UP000014540"/>
    </source>
</evidence>
<gene>
    <name evidence="3" type="ORF">LEP1GSC058_0900</name>
</gene>
<organism evidence="3 4">
    <name type="scientific">Leptospira fainei serovar Hurstbridge str. BUT 6</name>
    <dbReference type="NCBI Taxonomy" id="1193011"/>
    <lineage>
        <taxon>Bacteria</taxon>
        <taxon>Pseudomonadati</taxon>
        <taxon>Spirochaetota</taxon>
        <taxon>Spirochaetia</taxon>
        <taxon>Leptospirales</taxon>
        <taxon>Leptospiraceae</taxon>
        <taxon>Leptospira</taxon>
    </lineage>
</organism>
<dbReference type="AlphaFoldDB" id="S3UW55"/>